<keyword evidence="14" id="KW-1185">Reference proteome</keyword>
<dbReference type="InterPro" id="IPR050061">
    <property type="entry name" value="MurCDEF_pg_biosynth"/>
</dbReference>
<dbReference type="InterPro" id="IPR036615">
    <property type="entry name" value="Mur_ligase_C_dom_sf"/>
</dbReference>
<keyword evidence="7" id="KW-0131">Cell cycle</keyword>
<evidence type="ECO:0000259" key="10">
    <source>
        <dbReference type="Pfam" id="PF01225"/>
    </source>
</evidence>
<dbReference type="Gene3D" id="3.90.190.20">
    <property type="entry name" value="Mur ligase, C-terminal domain"/>
    <property type="match status" value="1"/>
</dbReference>
<keyword evidence="4" id="KW-0067">ATP-binding</keyword>
<evidence type="ECO:0000256" key="6">
    <source>
        <dbReference type="ARBA" id="ARBA00022984"/>
    </source>
</evidence>
<dbReference type="RefSeq" id="WP_143156295.1">
    <property type="nucleotide sequence ID" value="NZ_FQVB01000003.1"/>
</dbReference>
<dbReference type="Proteomes" id="UP000184076">
    <property type="component" value="Unassembled WGS sequence"/>
</dbReference>
<dbReference type="GO" id="GO:0005524">
    <property type="term" value="F:ATP binding"/>
    <property type="evidence" value="ECO:0007669"/>
    <property type="project" value="UniProtKB-KW"/>
</dbReference>
<dbReference type="SUPFAM" id="SSF53244">
    <property type="entry name" value="MurD-like peptide ligases, peptide-binding domain"/>
    <property type="match status" value="1"/>
</dbReference>
<feature type="domain" description="Mur ligase C-terminal" evidence="11">
    <location>
        <begin position="327"/>
        <end position="458"/>
    </location>
</feature>
<dbReference type="InterPro" id="IPR004101">
    <property type="entry name" value="Mur_ligase_C"/>
</dbReference>
<sequence>MPGDMKSSSERLYLMGIGGIAMGTLAGMLKDGGYQVTGSDTNLYPPMSTFLQQKAIPVLPGYDAENIRRARPDTVIVGNVIRRENPEAREAAALGIPMISMPQALERFVLTRHKSLVVSGTHGKTTTTGLLGFILESAGLDPSVFIGGFVKNWGRSYRLGNGRYMALEGDEYDTAFFDKNPKFLHYRPWAVIMTSIEFDHADIYRDLDHIKESFRRLSRLIPPDGLLVVNGDDAHCLEAAEECRARIITYGRGSGCHWRLERMVHEGGRARLLVKDPSGGSLQLESPLPGRHNASNTLAVLALCRELGISEAAFQEGLRRFEGMRRRQDILYHDESVTIVDDFAHHPTAVQETVQAIREFYPHGRLLAVFEPRTNTSRRRFFQETYTKVFSGADWVAIKEPAGFHSIPSEERLDTQALVRGIAAQGIPAHLYREHDPVTADLMARIQPGDTVLLMSNGNMDGLPRELAEACRKAFGRKDRRSGLHGG</sequence>
<feature type="transmembrane region" description="Helical" evidence="9">
    <location>
        <begin position="12"/>
        <end position="29"/>
    </location>
</feature>
<accession>A0A1M4SH55</accession>
<gene>
    <name evidence="13" type="ORF">SAMN02745206_00093</name>
</gene>
<keyword evidence="2" id="KW-0132">Cell division</keyword>
<keyword evidence="1 13" id="KW-0436">Ligase</keyword>
<dbReference type="EMBL" id="FQVB01000003">
    <property type="protein sequence ID" value="SHE31327.1"/>
    <property type="molecule type" value="Genomic_DNA"/>
</dbReference>
<dbReference type="InterPro" id="IPR036565">
    <property type="entry name" value="Mur-like_cat_sf"/>
</dbReference>
<evidence type="ECO:0000256" key="4">
    <source>
        <dbReference type="ARBA" id="ARBA00022840"/>
    </source>
</evidence>
<feature type="domain" description="Mur ligase N-terminal catalytic" evidence="10">
    <location>
        <begin position="13"/>
        <end position="109"/>
    </location>
</feature>
<evidence type="ECO:0000313" key="14">
    <source>
        <dbReference type="Proteomes" id="UP000184076"/>
    </source>
</evidence>
<keyword evidence="9" id="KW-0812">Transmembrane</keyword>
<dbReference type="STRING" id="1121391.SAMN02745206_00093"/>
<dbReference type="GO" id="GO:0008360">
    <property type="term" value="P:regulation of cell shape"/>
    <property type="evidence" value="ECO:0007669"/>
    <property type="project" value="UniProtKB-KW"/>
</dbReference>
<evidence type="ECO:0000256" key="7">
    <source>
        <dbReference type="ARBA" id="ARBA00023306"/>
    </source>
</evidence>
<dbReference type="OrthoDB" id="9804126at2"/>
<dbReference type="InterPro" id="IPR000713">
    <property type="entry name" value="Mur_ligase_N"/>
</dbReference>
<evidence type="ECO:0000256" key="1">
    <source>
        <dbReference type="ARBA" id="ARBA00022598"/>
    </source>
</evidence>
<dbReference type="SUPFAM" id="SSF53623">
    <property type="entry name" value="MurD-like peptide ligases, catalytic domain"/>
    <property type="match status" value="1"/>
</dbReference>
<dbReference type="GO" id="GO:0051301">
    <property type="term" value="P:cell division"/>
    <property type="evidence" value="ECO:0007669"/>
    <property type="project" value="UniProtKB-KW"/>
</dbReference>
<dbReference type="Gene3D" id="3.40.50.720">
    <property type="entry name" value="NAD(P)-binding Rossmann-like Domain"/>
    <property type="match status" value="1"/>
</dbReference>
<evidence type="ECO:0000259" key="12">
    <source>
        <dbReference type="Pfam" id="PF08245"/>
    </source>
</evidence>
<feature type="domain" description="Mur ligase central" evidence="12">
    <location>
        <begin position="118"/>
        <end position="303"/>
    </location>
</feature>
<evidence type="ECO:0000313" key="13">
    <source>
        <dbReference type="EMBL" id="SHE31327.1"/>
    </source>
</evidence>
<dbReference type="Gene3D" id="3.40.1190.10">
    <property type="entry name" value="Mur-like, catalytic domain"/>
    <property type="match status" value="1"/>
</dbReference>
<dbReference type="InterPro" id="IPR013221">
    <property type="entry name" value="Mur_ligase_cen"/>
</dbReference>
<dbReference type="GO" id="GO:0009252">
    <property type="term" value="P:peptidoglycan biosynthetic process"/>
    <property type="evidence" value="ECO:0007669"/>
    <property type="project" value="UniProtKB-KW"/>
</dbReference>
<keyword evidence="6" id="KW-0573">Peptidoglycan synthesis</keyword>
<dbReference type="PANTHER" id="PTHR43445">
    <property type="entry name" value="UDP-N-ACETYLMURAMATE--L-ALANINE LIGASE-RELATED"/>
    <property type="match status" value="1"/>
</dbReference>
<evidence type="ECO:0000259" key="11">
    <source>
        <dbReference type="Pfam" id="PF02875"/>
    </source>
</evidence>
<keyword evidence="9" id="KW-1133">Transmembrane helix</keyword>
<keyword evidence="9" id="KW-0472">Membrane</keyword>
<evidence type="ECO:0000256" key="8">
    <source>
        <dbReference type="ARBA" id="ARBA00023316"/>
    </source>
</evidence>
<evidence type="ECO:0000256" key="2">
    <source>
        <dbReference type="ARBA" id="ARBA00022618"/>
    </source>
</evidence>
<dbReference type="Pfam" id="PF01225">
    <property type="entry name" value="Mur_ligase"/>
    <property type="match status" value="1"/>
</dbReference>
<dbReference type="Pfam" id="PF02875">
    <property type="entry name" value="Mur_ligase_C"/>
    <property type="match status" value="1"/>
</dbReference>
<keyword evidence="3" id="KW-0547">Nucleotide-binding</keyword>
<keyword evidence="8" id="KW-0961">Cell wall biogenesis/degradation</keyword>
<dbReference type="Pfam" id="PF08245">
    <property type="entry name" value="Mur_ligase_M"/>
    <property type="match status" value="1"/>
</dbReference>
<name>A0A1M4SH55_9BACT</name>
<evidence type="ECO:0000256" key="3">
    <source>
        <dbReference type="ARBA" id="ARBA00022741"/>
    </source>
</evidence>
<organism evidence="13 14">
    <name type="scientific">Desulfacinum infernum DSM 9756</name>
    <dbReference type="NCBI Taxonomy" id="1121391"/>
    <lineage>
        <taxon>Bacteria</taxon>
        <taxon>Pseudomonadati</taxon>
        <taxon>Thermodesulfobacteriota</taxon>
        <taxon>Syntrophobacteria</taxon>
        <taxon>Syntrophobacterales</taxon>
        <taxon>Syntrophobacteraceae</taxon>
        <taxon>Desulfacinum</taxon>
    </lineage>
</organism>
<reference evidence="14" key="1">
    <citation type="submission" date="2016-11" db="EMBL/GenBank/DDBJ databases">
        <authorList>
            <person name="Varghese N."/>
            <person name="Submissions S."/>
        </authorList>
    </citation>
    <scope>NUCLEOTIDE SEQUENCE [LARGE SCALE GENOMIC DNA]</scope>
    <source>
        <strain evidence="14">DSM 9756</strain>
    </source>
</reference>
<evidence type="ECO:0000256" key="5">
    <source>
        <dbReference type="ARBA" id="ARBA00022960"/>
    </source>
</evidence>
<dbReference type="SUPFAM" id="SSF51984">
    <property type="entry name" value="MurCD N-terminal domain"/>
    <property type="match status" value="1"/>
</dbReference>
<dbReference type="AlphaFoldDB" id="A0A1M4SH55"/>
<dbReference type="GO" id="GO:0071555">
    <property type="term" value="P:cell wall organization"/>
    <property type="evidence" value="ECO:0007669"/>
    <property type="project" value="UniProtKB-KW"/>
</dbReference>
<protein>
    <submittedName>
        <fullName evidence="13">UDP-N-acetylmuramate--L-alanine ligase</fullName>
    </submittedName>
</protein>
<keyword evidence="5" id="KW-0133">Cell shape</keyword>
<proteinExistence type="predicted"/>
<evidence type="ECO:0000256" key="9">
    <source>
        <dbReference type="SAM" id="Phobius"/>
    </source>
</evidence>
<dbReference type="PANTHER" id="PTHR43445:SF5">
    <property type="entry name" value="UDP-N-ACETYLMURAMATE--L-ALANYL-GAMMA-D-GLUTAMYL-MESO-2,6-DIAMINOHEPTANDIOATE LIGASE"/>
    <property type="match status" value="1"/>
</dbReference>
<dbReference type="GO" id="GO:0016881">
    <property type="term" value="F:acid-amino acid ligase activity"/>
    <property type="evidence" value="ECO:0007669"/>
    <property type="project" value="InterPro"/>
</dbReference>